<dbReference type="InterPro" id="IPR036821">
    <property type="entry name" value="Peptide_deformylase_sf"/>
</dbReference>
<dbReference type="CDD" id="cd00487">
    <property type="entry name" value="Pep_deformylase"/>
    <property type="match status" value="1"/>
</dbReference>
<evidence type="ECO:0000256" key="1">
    <source>
        <dbReference type="ARBA" id="ARBA00010759"/>
    </source>
</evidence>
<dbReference type="PANTHER" id="PTHR10458:SF22">
    <property type="entry name" value="PEPTIDE DEFORMYLASE"/>
    <property type="match status" value="1"/>
</dbReference>
<dbReference type="EC" id="3.5.1.88" evidence="2"/>
<dbReference type="EMBL" id="MN079176">
    <property type="protein sequence ID" value="QEA06838.1"/>
    <property type="molecule type" value="Genomic_DNA"/>
</dbReference>
<reference evidence="2" key="1">
    <citation type="submission" date="2019-06" db="EMBL/GenBank/DDBJ databases">
        <authorList>
            <person name="Murdoch R.W."/>
            <person name="Fathepure B."/>
        </authorList>
    </citation>
    <scope>NUCLEOTIDE SEQUENCE</scope>
</reference>
<accession>A0A5B8RG57</accession>
<dbReference type="AlphaFoldDB" id="A0A5B8RG57"/>
<dbReference type="GO" id="GO:0042586">
    <property type="term" value="F:peptide deformylase activity"/>
    <property type="evidence" value="ECO:0007669"/>
    <property type="project" value="UniProtKB-EC"/>
</dbReference>
<dbReference type="SUPFAM" id="SSF56420">
    <property type="entry name" value="Peptide deformylase"/>
    <property type="match status" value="1"/>
</dbReference>
<evidence type="ECO:0000313" key="2">
    <source>
        <dbReference type="EMBL" id="QEA06838.1"/>
    </source>
</evidence>
<dbReference type="Pfam" id="PF01327">
    <property type="entry name" value="Pep_deformylase"/>
    <property type="match status" value="1"/>
</dbReference>
<dbReference type="NCBIfam" id="NF001159">
    <property type="entry name" value="PRK00150.1-3"/>
    <property type="match status" value="1"/>
</dbReference>
<dbReference type="PIRSF" id="PIRSF004749">
    <property type="entry name" value="Pep_def"/>
    <property type="match status" value="1"/>
</dbReference>
<proteinExistence type="inferred from homology"/>
<dbReference type="HAMAP" id="MF_00163">
    <property type="entry name" value="Pep_deformylase"/>
    <property type="match status" value="1"/>
</dbReference>
<dbReference type="NCBIfam" id="TIGR00079">
    <property type="entry name" value="pept_deformyl"/>
    <property type="match status" value="1"/>
</dbReference>
<gene>
    <name evidence="2" type="primary">def_2</name>
    <name evidence="2" type="ORF">KBTEX_03179</name>
</gene>
<sequence length="167" mass="19220">MPHPIVTHPDPRLRQVSRPVERFDAELASLVDDMFETMHAEEGIGLAAVQIGIHLRLAVMQVEDNPARVLANPTYEKLGEPMPLDEGCLSVPGVRERTKSRVDRVHVRAQDVHGEWYEFEAEGLEAACVQHECDHIDGRLYIDHLTPVRRRRLIKRYERERARETDS</sequence>
<protein>
    <submittedName>
        <fullName evidence="2">Peptide deformylase</fullName>
        <ecNumber evidence="2">3.5.1.88</ecNumber>
    </submittedName>
</protein>
<name>A0A5B8RG57_9ZZZZ</name>
<dbReference type="PRINTS" id="PR01576">
    <property type="entry name" value="PDEFORMYLASE"/>
</dbReference>
<keyword evidence="2" id="KW-0378">Hydrolase</keyword>
<comment type="similarity">
    <text evidence="1">Belongs to the polypeptide deformylase family.</text>
</comment>
<dbReference type="PANTHER" id="PTHR10458">
    <property type="entry name" value="PEPTIDE DEFORMYLASE"/>
    <property type="match status" value="1"/>
</dbReference>
<dbReference type="InterPro" id="IPR023635">
    <property type="entry name" value="Peptide_deformylase"/>
</dbReference>
<organism evidence="2">
    <name type="scientific">uncultured organism</name>
    <dbReference type="NCBI Taxonomy" id="155900"/>
    <lineage>
        <taxon>unclassified sequences</taxon>
        <taxon>environmental samples</taxon>
    </lineage>
</organism>
<dbReference type="Gene3D" id="3.90.45.10">
    <property type="entry name" value="Peptide deformylase"/>
    <property type="match status" value="1"/>
</dbReference>